<feature type="non-terminal residue" evidence="2">
    <location>
        <position position="149"/>
    </location>
</feature>
<gene>
    <name evidence="2" type="ORF">HUK82_16705</name>
</gene>
<dbReference type="Proteomes" id="UP000585665">
    <property type="component" value="Unassembled WGS sequence"/>
</dbReference>
<proteinExistence type="predicted"/>
<accession>A0A850PCG1</accession>
<keyword evidence="3" id="KW-1185">Reference proteome</keyword>
<evidence type="ECO:0000256" key="1">
    <source>
        <dbReference type="SAM" id="Phobius"/>
    </source>
</evidence>
<feature type="transmembrane region" description="Helical" evidence="1">
    <location>
        <begin position="124"/>
        <end position="146"/>
    </location>
</feature>
<reference evidence="2 3" key="1">
    <citation type="submission" date="2020-06" db="EMBL/GenBank/DDBJ databases">
        <title>Description of novel acetic acid bacteria.</title>
        <authorList>
            <person name="Sombolestani A."/>
        </authorList>
    </citation>
    <scope>NUCLEOTIDE SEQUENCE [LARGE SCALE GENOMIC DNA]</scope>
    <source>
        <strain evidence="2 3">LMG 27010</strain>
    </source>
</reference>
<dbReference type="EMBL" id="JABXXR010000314">
    <property type="protein sequence ID" value="NVN42187.1"/>
    <property type="molecule type" value="Genomic_DNA"/>
</dbReference>
<name>A0A850PCG1_9PROT</name>
<protein>
    <submittedName>
        <fullName evidence="2">Uncharacterized protein</fullName>
    </submittedName>
</protein>
<organism evidence="2 3">
    <name type="scientific">Ameyamaea chiangmaiensis</name>
    <dbReference type="NCBI Taxonomy" id="442969"/>
    <lineage>
        <taxon>Bacteria</taxon>
        <taxon>Pseudomonadati</taxon>
        <taxon>Pseudomonadota</taxon>
        <taxon>Alphaproteobacteria</taxon>
        <taxon>Acetobacterales</taxon>
        <taxon>Acetobacteraceae</taxon>
        <taxon>Ameyamaea</taxon>
    </lineage>
</organism>
<keyword evidence="1" id="KW-0472">Membrane</keyword>
<comment type="caution">
    <text evidence="2">The sequence shown here is derived from an EMBL/GenBank/DDBJ whole genome shotgun (WGS) entry which is preliminary data.</text>
</comment>
<evidence type="ECO:0000313" key="3">
    <source>
        <dbReference type="Proteomes" id="UP000585665"/>
    </source>
</evidence>
<evidence type="ECO:0000313" key="2">
    <source>
        <dbReference type="EMBL" id="NVN42187.1"/>
    </source>
</evidence>
<sequence>MTSTATMLHAPNLSDLSCSERLTIWTVRRLARRRTGAPAASAVPAEGLFLPCFRRDFDDVATAFSTALDRLATVRGGALDIAIPRAQALTATEACLLDATTAAQAGEEATMRRILRRLFPHHHILAPFAAAVTQLGACLAGAGHWLPRP</sequence>
<dbReference type="AlphaFoldDB" id="A0A850PCG1"/>
<keyword evidence="1" id="KW-1133">Transmembrane helix</keyword>
<keyword evidence="1" id="KW-0812">Transmembrane</keyword>